<dbReference type="EMBL" id="CP003842">
    <property type="protein sequence ID" value="AFS81118.1"/>
    <property type="molecule type" value="Genomic_DNA"/>
</dbReference>
<accession>K0B4L8</accession>
<keyword evidence="3" id="KW-1185">Reference proteome</keyword>
<evidence type="ECO:0000313" key="3">
    <source>
        <dbReference type="Proteomes" id="UP000006101"/>
    </source>
</evidence>
<organism evidence="2 3">
    <name type="scientific">Candidatus Nitrosopumilus koreensis AR1</name>
    <dbReference type="NCBI Taxonomy" id="1229908"/>
    <lineage>
        <taxon>Archaea</taxon>
        <taxon>Nitrososphaerota</taxon>
        <taxon>Nitrososphaeria</taxon>
        <taxon>Nitrosopumilales</taxon>
        <taxon>Nitrosopumilaceae</taxon>
        <taxon>Nitrosopumilus</taxon>
    </lineage>
</organism>
<dbReference type="Proteomes" id="UP000006101">
    <property type="component" value="Chromosome"/>
</dbReference>
<sequence>MENKMKTRLLIIIGIGILIVVSSTYFTIDYLENKQQNEDAHNNRFVKNCIPGGPDKIVPSILIQNQTHEFDLGNCMWILKN</sequence>
<reference evidence="2 3" key="1">
    <citation type="journal article" date="2012" name="J. Bacteriol.">
        <title>Draft Genome Sequence of an Ammonia-Oxidizing Archaeon, "Candidatus Nitrosopumilus koreensis" AR1, from Marine Sediment.</title>
        <authorList>
            <person name="Park S.J."/>
            <person name="Kim J.G."/>
            <person name="Jung M.Y."/>
            <person name="Kim S.J."/>
            <person name="Cha I.T."/>
            <person name="Kwon K."/>
            <person name="Lee J.H."/>
            <person name="Rhee S.K."/>
        </authorList>
    </citation>
    <scope>NUCLEOTIDE SEQUENCE [LARGE SCALE GENOMIC DNA]</scope>
    <source>
        <strain evidence="2 3">AR1</strain>
    </source>
</reference>
<dbReference type="HOGENOM" id="CLU_2565540_0_0_2"/>
<name>K0B4L8_9ARCH</name>
<proteinExistence type="predicted"/>
<dbReference type="AlphaFoldDB" id="K0B4L8"/>
<protein>
    <submittedName>
        <fullName evidence="2">Uncharacterized protein</fullName>
    </submittedName>
</protein>
<keyword evidence="1" id="KW-0812">Transmembrane</keyword>
<dbReference type="PATRIC" id="fig|1229908.8.peg.1352"/>
<dbReference type="STRING" id="1229908.NKOR_06185"/>
<feature type="transmembrane region" description="Helical" evidence="1">
    <location>
        <begin position="9"/>
        <end position="28"/>
    </location>
</feature>
<keyword evidence="1" id="KW-1133">Transmembrane helix</keyword>
<keyword evidence="1" id="KW-0472">Membrane</keyword>
<evidence type="ECO:0000256" key="1">
    <source>
        <dbReference type="SAM" id="Phobius"/>
    </source>
</evidence>
<dbReference type="KEGG" id="nkr:NKOR_06185"/>
<gene>
    <name evidence="2" type="ORF">NKOR_06185</name>
</gene>
<evidence type="ECO:0000313" key="2">
    <source>
        <dbReference type="EMBL" id="AFS81118.1"/>
    </source>
</evidence>